<dbReference type="EMBL" id="JAAAIN010002987">
    <property type="protein sequence ID" value="KAG0288611.1"/>
    <property type="molecule type" value="Genomic_DNA"/>
</dbReference>
<keyword evidence="3" id="KW-1185">Reference proteome</keyword>
<dbReference type="Pfam" id="PF00135">
    <property type="entry name" value="COesterase"/>
    <property type="match status" value="1"/>
</dbReference>
<gene>
    <name evidence="2" type="ORF">BGZ97_006715</name>
</gene>
<dbReference type="Gene3D" id="3.40.50.1820">
    <property type="entry name" value="alpha/beta hydrolase"/>
    <property type="match status" value="1"/>
</dbReference>
<protein>
    <recommendedName>
        <fullName evidence="1">Carboxylesterase type B domain-containing protein</fullName>
    </recommendedName>
</protein>
<feature type="domain" description="Carboxylesterase type B" evidence="1">
    <location>
        <begin position="87"/>
        <end position="200"/>
    </location>
</feature>
<sequence>LIAGKNGGVVKVPFMVGTMKNEGNGFLPSLGQSAPVRDIVFGITADAFLGYQRAMITAAYNLYPIDDSIPDATRIVEGLLASDYLWASQVKTPLYHYQFQRAYTPTRPASDICHGLVCHGDDIGIVFASPAVLNNPSEYPWTSDDAALSRMVMDRWIAFGVTGGNPNTSDEYPAWPLYDATKQSTYMFDLKPTISTGGLRPQFCGFMDQALKYDFQLYV</sequence>
<dbReference type="OrthoDB" id="408631at2759"/>
<comment type="caution">
    <text evidence="2">The sequence shown here is derived from an EMBL/GenBank/DDBJ whole genome shotgun (WGS) entry which is preliminary data.</text>
</comment>
<dbReference type="PANTHER" id="PTHR45570:SF2">
    <property type="entry name" value="ACETYLCHOLINESTERASE 1-LIKE"/>
    <property type="match status" value="1"/>
</dbReference>
<dbReference type="InterPro" id="IPR002018">
    <property type="entry name" value="CarbesteraseB"/>
</dbReference>
<feature type="non-terminal residue" evidence="2">
    <location>
        <position position="1"/>
    </location>
</feature>
<name>A0A9P6UFI4_9FUNG</name>
<dbReference type="AlphaFoldDB" id="A0A9P6UFI4"/>
<evidence type="ECO:0000313" key="3">
    <source>
        <dbReference type="Proteomes" id="UP000823405"/>
    </source>
</evidence>
<evidence type="ECO:0000313" key="2">
    <source>
        <dbReference type="EMBL" id="KAG0288611.1"/>
    </source>
</evidence>
<organism evidence="2 3">
    <name type="scientific">Linnemannia gamsii</name>
    <dbReference type="NCBI Taxonomy" id="64522"/>
    <lineage>
        <taxon>Eukaryota</taxon>
        <taxon>Fungi</taxon>
        <taxon>Fungi incertae sedis</taxon>
        <taxon>Mucoromycota</taxon>
        <taxon>Mortierellomycotina</taxon>
        <taxon>Mortierellomycetes</taxon>
        <taxon>Mortierellales</taxon>
        <taxon>Mortierellaceae</taxon>
        <taxon>Linnemannia</taxon>
    </lineage>
</organism>
<dbReference type="Proteomes" id="UP000823405">
    <property type="component" value="Unassembled WGS sequence"/>
</dbReference>
<proteinExistence type="predicted"/>
<dbReference type="InterPro" id="IPR029058">
    <property type="entry name" value="AB_hydrolase_fold"/>
</dbReference>
<accession>A0A9P6UFI4</accession>
<dbReference type="SUPFAM" id="SSF53474">
    <property type="entry name" value="alpha/beta-Hydrolases"/>
    <property type="match status" value="1"/>
</dbReference>
<dbReference type="PANTHER" id="PTHR45570">
    <property type="entry name" value="CARBOXYLIC ESTER HYDROLASE"/>
    <property type="match status" value="1"/>
</dbReference>
<evidence type="ECO:0000259" key="1">
    <source>
        <dbReference type="Pfam" id="PF00135"/>
    </source>
</evidence>
<reference evidence="2" key="1">
    <citation type="journal article" date="2020" name="Fungal Divers.">
        <title>Resolving the Mortierellaceae phylogeny through synthesis of multi-gene phylogenetics and phylogenomics.</title>
        <authorList>
            <person name="Vandepol N."/>
            <person name="Liber J."/>
            <person name="Desiro A."/>
            <person name="Na H."/>
            <person name="Kennedy M."/>
            <person name="Barry K."/>
            <person name="Grigoriev I.V."/>
            <person name="Miller A.N."/>
            <person name="O'Donnell K."/>
            <person name="Stajich J.E."/>
            <person name="Bonito G."/>
        </authorList>
    </citation>
    <scope>NUCLEOTIDE SEQUENCE</scope>
    <source>
        <strain evidence="2">NVP60</strain>
    </source>
</reference>